<dbReference type="Gene3D" id="1.25.40.10">
    <property type="entry name" value="Tetratricopeptide repeat domain"/>
    <property type="match status" value="1"/>
</dbReference>
<reference evidence="3" key="1">
    <citation type="journal article" date="2020" name="mSystems">
        <title>Genome- and Community-Level Interaction Insights into Carbon Utilization and Element Cycling Functions of Hydrothermarchaeota in Hydrothermal Sediment.</title>
        <authorList>
            <person name="Zhou Z."/>
            <person name="Liu Y."/>
            <person name="Xu W."/>
            <person name="Pan J."/>
            <person name="Luo Z.H."/>
            <person name="Li M."/>
        </authorList>
    </citation>
    <scope>NUCLEOTIDE SEQUENCE [LARGE SCALE GENOMIC DNA]</scope>
    <source>
        <strain evidence="3">SpSt-769</strain>
    </source>
</reference>
<dbReference type="SUPFAM" id="SSF48452">
    <property type="entry name" value="TPR-like"/>
    <property type="match status" value="1"/>
</dbReference>
<keyword evidence="2" id="KW-0812">Transmembrane</keyword>
<feature type="transmembrane region" description="Helical" evidence="2">
    <location>
        <begin position="20"/>
        <end position="39"/>
    </location>
</feature>
<dbReference type="EMBL" id="DTGT01000297">
    <property type="protein sequence ID" value="HGH61494.1"/>
    <property type="molecule type" value="Genomic_DNA"/>
</dbReference>
<dbReference type="InterPro" id="IPR011990">
    <property type="entry name" value="TPR-like_helical_dom_sf"/>
</dbReference>
<evidence type="ECO:0000256" key="1">
    <source>
        <dbReference type="PROSITE-ProRule" id="PRU00339"/>
    </source>
</evidence>
<evidence type="ECO:0000256" key="2">
    <source>
        <dbReference type="SAM" id="Phobius"/>
    </source>
</evidence>
<dbReference type="SMART" id="SM00028">
    <property type="entry name" value="TPR"/>
    <property type="match status" value="3"/>
</dbReference>
<protein>
    <submittedName>
        <fullName evidence="3">Uncharacterized protein</fullName>
    </submittedName>
</protein>
<keyword evidence="1" id="KW-0802">TPR repeat</keyword>
<sequence length="195" mass="21698">MAHDPQQSQQVDFRTDVRRFLAATTNLVLIVLVLVGALLNGEALALDPFSEGVAAANRGEFERAIALFTKAIQREPSFYAAYANRGSVLFKSGHILRGVLDWHRARELAPPFAYAVFTGYLLQHSSSKNALLNYVLPTELDPDFLASVTMAAAAYQDFGRPESAVTLLKKSVDLTRNPLWKSYFEYWAKSLEESP</sequence>
<organism evidence="3">
    <name type="scientific">Desulfomonile tiedjei</name>
    <dbReference type="NCBI Taxonomy" id="2358"/>
    <lineage>
        <taxon>Bacteria</taxon>
        <taxon>Pseudomonadati</taxon>
        <taxon>Thermodesulfobacteriota</taxon>
        <taxon>Desulfomonilia</taxon>
        <taxon>Desulfomonilales</taxon>
        <taxon>Desulfomonilaceae</taxon>
        <taxon>Desulfomonile</taxon>
    </lineage>
</organism>
<feature type="repeat" description="TPR" evidence="1">
    <location>
        <begin position="45"/>
        <end position="78"/>
    </location>
</feature>
<keyword evidence="2" id="KW-0472">Membrane</keyword>
<comment type="caution">
    <text evidence="3">The sequence shown here is derived from an EMBL/GenBank/DDBJ whole genome shotgun (WGS) entry which is preliminary data.</text>
</comment>
<name>A0A7C4EVS5_9BACT</name>
<proteinExistence type="predicted"/>
<evidence type="ECO:0000313" key="3">
    <source>
        <dbReference type="EMBL" id="HGH61494.1"/>
    </source>
</evidence>
<gene>
    <name evidence="3" type="ORF">ENV54_09375</name>
</gene>
<dbReference type="AlphaFoldDB" id="A0A7C4EVS5"/>
<keyword evidence="2" id="KW-1133">Transmembrane helix</keyword>
<dbReference type="PROSITE" id="PS50005">
    <property type="entry name" value="TPR"/>
    <property type="match status" value="1"/>
</dbReference>
<dbReference type="InterPro" id="IPR019734">
    <property type="entry name" value="TPR_rpt"/>
</dbReference>
<accession>A0A7C4EVS5</accession>